<gene>
    <name evidence="4" type="ORF">TAV2_LOCUS7326</name>
</gene>
<keyword evidence="1" id="KW-0677">Repeat</keyword>
<proteinExistence type="predicted"/>
<feature type="domain" description="DC1" evidence="2">
    <location>
        <begin position="19"/>
        <end position="66"/>
    </location>
</feature>
<organism evidence="4 5">
    <name type="scientific">Thlaspi arvense</name>
    <name type="common">Field penny-cress</name>
    <dbReference type="NCBI Taxonomy" id="13288"/>
    <lineage>
        <taxon>Eukaryota</taxon>
        <taxon>Viridiplantae</taxon>
        <taxon>Streptophyta</taxon>
        <taxon>Embryophyta</taxon>
        <taxon>Tracheophyta</taxon>
        <taxon>Spermatophyta</taxon>
        <taxon>Magnoliopsida</taxon>
        <taxon>eudicotyledons</taxon>
        <taxon>Gunneridae</taxon>
        <taxon>Pentapetalae</taxon>
        <taxon>rosids</taxon>
        <taxon>malvids</taxon>
        <taxon>Brassicales</taxon>
        <taxon>Brassicaceae</taxon>
        <taxon>Thlaspideae</taxon>
        <taxon>Thlaspi</taxon>
    </lineage>
</organism>
<dbReference type="PANTHER" id="PTHR32410:SF181">
    <property type="entry name" value="CYSTEINE_HISTIDINE-RICH C1 DOMAIN FAMILY PROTEIN"/>
    <property type="match status" value="1"/>
</dbReference>
<dbReference type="InterPro" id="IPR046349">
    <property type="entry name" value="C1-like_sf"/>
</dbReference>
<evidence type="ECO:0000313" key="5">
    <source>
        <dbReference type="Proteomes" id="UP000836841"/>
    </source>
</evidence>
<sequence length="310" mass="35913">MHTLIKDCMHSPYVIKISRHHYRISYVSSLRSGKWLCGVCRQNIDGGYGAYNCDKCSDYAFHSRCALRKGVWDGEELKGVPEKDDITQDAPPFDIIIEGVLHYFLGDNILFDENKLCQACVLPIFEGDSYSCIECEFILHETCVKARRRIQHTLHPHPLTLTDESDDLYEYGSFQCSVCGRSCGGFVYRCPIKECYFELDHDKHFLTISWGKELCENYWCEECENNLKDTSTKLFYWCNDCCPTLHIDCLLSKDPYLRPGQLIIRDIQILSKSNLFRPICVCCKNTCQGKRFTRDNHTACSIRCAFKIFD</sequence>
<dbReference type="InterPro" id="IPR004146">
    <property type="entry name" value="DC1"/>
</dbReference>
<keyword evidence="5" id="KW-1185">Reference proteome</keyword>
<feature type="domain" description="DC1" evidence="2">
    <location>
        <begin position="154"/>
        <end position="201"/>
    </location>
</feature>
<feature type="domain" description="DC1-like C-terminal" evidence="3">
    <location>
        <begin position="267"/>
        <end position="305"/>
    </location>
</feature>
<protein>
    <recommendedName>
        <fullName evidence="6">Phorbol-ester/DAG-type domain-containing protein</fullName>
    </recommendedName>
</protein>
<dbReference type="InterPro" id="IPR053192">
    <property type="entry name" value="Vacuole_Formation_Reg"/>
</dbReference>
<accession>A0AAU9RQT3</accession>
<feature type="domain" description="DC1" evidence="2">
    <location>
        <begin position="111"/>
        <end position="144"/>
    </location>
</feature>
<evidence type="ECO:0008006" key="6">
    <source>
        <dbReference type="Google" id="ProtNLM"/>
    </source>
</evidence>
<reference evidence="4 5" key="1">
    <citation type="submission" date="2022-03" db="EMBL/GenBank/DDBJ databases">
        <authorList>
            <person name="Nunn A."/>
            <person name="Chopra R."/>
            <person name="Nunn A."/>
            <person name="Contreras Garrido A."/>
        </authorList>
    </citation>
    <scope>NUCLEOTIDE SEQUENCE [LARGE SCALE GENOMIC DNA]</scope>
</reference>
<evidence type="ECO:0000259" key="2">
    <source>
        <dbReference type="Pfam" id="PF03107"/>
    </source>
</evidence>
<evidence type="ECO:0000259" key="3">
    <source>
        <dbReference type="Pfam" id="PF22926"/>
    </source>
</evidence>
<name>A0AAU9RQT3_THLAR</name>
<dbReference type="AlphaFoldDB" id="A0AAU9RQT3"/>
<dbReference type="SUPFAM" id="SSF57889">
    <property type="entry name" value="Cysteine-rich domain"/>
    <property type="match status" value="3"/>
</dbReference>
<dbReference type="Pfam" id="PF03107">
    <property type="entry name" value="C1_2"/>
    <property type="match status" value="3"/>
</dbReference>
<dbReference type="InterPro" id="IPR054483">
    <property type="entry name" value="DC1-like_CT"/>
</dbReference>
<dbReference type="EMBL" id="OU466858">
    <property type="protein sequence ID" value="CAH2047946.1"/>
    <property type="molecule type" value="Genomic_DNA"/>
</dbReference>
<dbReference type="Proteomes" id="UP000836841">
    <property type="component" value="Chromosome 2"/>
</dbReference>
<evidence type="ECO:0000256" key="1">
    <source>
        <dbReference type="ARBA" id="ARBA00022737"/>
    </source>
</evidence>
<dbReference type="PANTHER" id="PTHR32410">
    <property type="entry name" value="CYSTEINE/HISTIDINE-RICH C1 DOMAIN FAMILY PROTEIN"/>
    <property type="match status" value="1"/>
</dbReference>
<evidence type="ECO:0000313" key="4">
    <source>
        <dbReference type="EMBL" id="CAH2047946.1"/>
    </source>
</evidence>
<dbReference type="Pfam" id="PF22926">
    <property type="entry name" value="C1-like_CT"/>
    <property type="match status" value="1"/>
</dbReference>